<name>A0ABP9SG77_9GAMM</name>
<organism evidence="3 4">
    <name type="scientific">Ferrimonas gelatinilytica</name>
    <dbReference type="NCBI Taxonomy" id="1255257"/>
    <lineage>
        <taxon>Bacteria</taxon>
        <taxon>Pseudomonadati</taxon>
        <taxon>Pseudomonadota</taxon>
        <taxon>Gammaproteobacteria</taxon>
        <taxon>Alteromonadales</taxon>
        <taxon>Ferrimonadaceae</taxon>
        <taxon>Ferrimonas</taxon>
    </lineage>
</organism>
<dbReference type="InterPro" id="IPR051207">
    <property type="entry name" value="ComplexI_NDUFA9_subunit"/>
</dbReference>
<dbReference type="PANTHER" id="PTHR12126:SF11">
    <property type="entry name" value="NADH DEHYDROGENASE [UBIQUINONE] 1 ALPHA SUBCOMPLEX SUBUNIT 9, MITOCHONDRIAL"/>
    <property type="match status" value="1"/>
</dbReference>
<dbReference type="Gene3D" id="3.30.530.20">
    <property type="match status" value="1"/>
</dbReference>
<protein>
    <submittedName>
        <fullName evidence="3">DUF2867 domain-containing protein</fullName>
    </submittedName>
</protein>
<dbReference type="EMBL" id="BAABLF010000029">
    <property type="protein sequence ID" value="GAA5194643.1"/>
    <property type="molecule type" value="Genomic_DNA"/>
</dbReference>
<dbReference type="Gene3D" id="3.40.50.720">
    <property type="entry name" value="NAD(P)-binding Rossmann-like Domain"/>
    <property type="match status" value="1"/>
</dbReference>
<dbReference type="InterPro" id="IPR016040">
    <property type="entry name" value="NAD(P)-bd_dom"/>
</dbReference>
<feature type="domain" description="NAD(P)-binding" evidence="2">
    <location>
        <begin position="11"/>
        <end position="116"/>
    </location>
</feature>
<keyword evidence="1" id="KW-1133">Transmembrane helix</keyword>
<comment type="caution">
    <text evidence="3">The sequence shown here is derived from an EMBL/GenBank/DDBJ whole genome shotgun (WGS) entry which is preliminary data.</text>
</comment>
<proteinExistence type="predicted"/>
<gene>
    <name evidence="3" type="ORF">GCM10025772_28040</name>
</gene>
<evidence type="ECO:0000259" key="2">
    <source>
        <dbReference type="Pfam" id="PF13460"/>
    </source>
</evidence>
<keyword evidence="1" id="KW-0812">Transmembrane</keyword>
<dbReference type="Pfam" id="PF11066">
    <property type="entry name" value="DUF2867"/>
    <property type="match status" value="1"/>
</dbReference>
<dbReference type="Proteomes" id="UP001501600">
    <property type="component" value="Unassembled WGS sequence"/>
</dbReference>
<accession>A0ABP9SG77</accession>
<dbReference type="InterPro" id="IPR021295">
    <property type="entry name" value="DUF2867"/>
</dbReference>
<reference evidence="4" key="1">
    <citation type="journal article" date="2019" name="Int. J. Syst. Evol. Microbiol.">
        <title>The Global Catalogue of Microorganisms (GCM) 10K type strain sequencing project: providing services to taxonomists for standard genome sequencing and annotation.</title>
        <authorList>
            <consortium name="The Broad Institute Genomics Platform"/>
            <consortium name="The Broad Institute Genome Sequencing Center for Infectious Disease"/>
            <person name="Wu L."/>
            <person name="Ma J."/>
        </authorList>
    </citation>
    <scope>NUCLEOTIDE SEQUENCE [LARGE SCALE GENOMIC DNA]</scope>
    <source>
        <strain evidence="4">JCM 18720</strain>
    </source>
</reference>
<dbReference type="PANTHER" id="PTHR12126">
    <property type="entry name" value="NADH-UBIQUINONE OXIDOREDUCTASE 39 KDA SUBUNIT-RELATED"/>
    <property type="match status" value="1"/>
</dbReference>
<dbReference type="SUPFAM" id="SSF55961">
    <property type="entry name" value="Bet v1-like"/>
    <property type="match status" value="1"/>
</dbReference>
<dbReference type="InterPro" id="IPR036291">
    <property type="entry name" value="NAD(P)-bd_dom_sf"/>
</dbReference>
<feature type="transmembrane region" description="Helical" evidence="1">
    <location>
        <begin position="439"/>
        <end position="462"/>
    </location>
</feature>
<dbReference type="InterPro" id="IPR023393">
    <property type="entry name" value="START-like_dom_sf"/>
</dbReference>
<keyword evidence="4" id="KW-1185">Reference proteome</keyword>
<evidence type="ECO:0000313" key="4">
    <source>
        <dbReference type="Proteomes" id="UP001501600"/>
    </source>
</evidence>
<dbReference type="RefSeq" id="WP_345317797.1">
    <property type="nucleotide sequence ID" value="NZ_BAABLF010000029.1"/>
</dbReference>
<evidence type="ECO:0000313" key="3">
    <source>
        <dbReference type="EMBL" id="GAA5194643.1"/>
    </source>
</evidence>
<dbReference type="SUPFAM" id="SSF51735">
    <property type="entry name" value="NAD(P)-binding Rossmann-fold domains"/>
    <property type="match status" value="1"/>
</dbReference>
<keyword evidence="1" id="KW-0472">Membrane</keyword>
<dbReference type="Pfam" id="PF13460">
    <property type="entry name" value="NAD_binding_10"/>
    <property type="match status" value="1"/>
</dbReference>
<sequence length="485" mass="53922">MTQSERILVLGASGFVGSHLVPELLQRGWRVRAAARDKSVLAPRDWSCEIQSVDVLKPETLKPALQDISVVYYLIHGMTEGAGFDEREALGARNLADAAAQAGVRRIIYLGALHPEGADSTHLRSRTATGEILRRSGIPVTELGAPVIIGPGSAAFEVMRDLVNHLPVMITPKWVRSKMAPIALPDLLADLVELLDHPETAGQQYKVCGPEVLSYEAQIRILARQLGRRIRILPVPLLSPGLSARWLRWITSVPTGIAKALVGGLKQDLLADDRPLRRILPRDLMSFEEALRWALSQERSQVAAATPPLASLLRRRWQPKFGFYAKKDGATAHLAAPPDRVWQEICRIGGVPRYFALDPLWRIREGFDRLIGGPGMNYYRRDPDQLRLGDRVDSWSVAELEPERKLTLFFGMKAPGMGGITFDLDPTKSGGTQLRLTCWWYPAGAWGLIYWWLLLPAHLILFRRMVANIGQLAGESGHRPPLTQS</sequence>
<evidence type="ECO:0000256" key="1">
    <source>
        <dbReference type="SAM" id="Phobius"/>
    </source>
</evidence>